<accession>A0A2S6H2H9</accession>
<dbReference type="EMBL" id="PTIY01000007">
    <property type="protein sequence ID" value="PPK71616.1"/>
    <property type="molecule type" value="Genomic_DNA"/>
</dbReference>
<keyword evidence="3" id="KW-1185">Reference proteome</keyword>
<dbReference type="PANTHER" id="PTHR30203">
    <property type="entry name" value="OUTER MEMBRANE CATION EFFLUX PROTEIN"/>
    <property type="match status" value="1"/>
</dbReference>
<dbReference type="SUPFAM" id="SSF56954">
    <property type="entry name" value="Outer membrane efflux proteins (OEP)"/>
    <property type="match status" value="1"/>
</dbReference>
<dbReference type="PANTHER" id="PTHR30203:SF24">
    <property type="entry name" value="BLR4935 PROTEIN"/>
    <property type="match status" value="1"/>
</dbReference>
<dbReference type="AlphaFoldDB" id="A0A2S6H2H9"/>
<dbReference type="InterPro" id="IPR003423">
    <property type="entry name" value="OMP_efflux"/>
</dbReference>
<organism evidence="2 3">
    <name type="scientific">Methylobacter tundripaludum</name>
    <dbReference type="NCBI Taxonomy" id="173365"/>
    <lineage>
        <taxon>Bacteria</taxon>
        <taxon>Pseudomonadati</taxon>
        <taxon>Pseudomonadota</taxon>
        <taxon>Gammaproteobacteria</taxon>
        <taxon>Methylococcales</taxon>
        <taxon>Methylococcaceae</taxon>
        <taxon>Methylobacter</taxon>
    </lineage>
</organism>
<reference evidence="2 3" key="1">
    <citation type="submission" date="2018-02" db="EMBL/GenBank/DDBJ databases">
        <title>Subsurface microbial communities from deep shales in Ohio and West Virginia, USA.</title>
        <authorList>
            <person name="Wrighton K."/>
        </authorList>
    </citation>
    <scope>NUCLEOTIDE SEQUENCE [LARGE SCALE GENOMIC DNA]</scope>
    <source>
        <strain evidence="2 3">OWC-G53F</strain>
    </source>
</reference>
<dbReference type="Gene3D" id="1.20.1600.10">
    <property type="entry name" value="Outer membrane efflux proteins (OEP)"/>
    <property type="match status" value="1"/>
</dbReference>
<evidence type="ECO:0000256" key="1">
    <source>
        <dbReference type="ARBA" id="ARBA00007613"/>
    </source>
</evidence>
<dbReference type="GO" id="GO:0015562">
    <property type="term" value="F:efflux transmembrane transporter activity"/>
    <property type="evidence" value="ECO:0007669"/>
    <property type="project" value="InterPro"/>
</dbReference>
<dbReference type="Pfam" id="PF02321">
    <property type="entry name" value="OEP"/>
    <property type="match status" value="2"/>
</dbReference>
<comment type="similarity">
    <text evidence="1">Belongs to the outer membrane factor (OMF) (TC 1.B.17) family.</text>
</comment>
<evidence type="ECO:0000313" key="2">
    <source>
        <dbReference type="EMBL" id="PPK71616.1"/>
    </source>
</evidence>
<dbReference type="Proteomes" id="UP000238071">
    <property type="component" value="Unassembled WGS sequence"/>
</dbReference>
<dbReference type="InterPro" id="IPR010131">
    <property type="entry name" value="MdtP/NodT-like"/>
</dbReference>
<proteinExistence type="inferred from homology"/>
<comment type="caution">
    <text evidence="2">The sequence shown here is derived from an EMBL/GenBank/DDBJ whole genome shotgun (WGS) entry which is preliminary data.</text>
</comment>
<gene>
    <name evidence="2" type="ORF">B0F88_107140</name>
</gene>
<evidence type="ECO:0000313" key="3">
    <source>
        <dbReference type="Proteomes" id="UP000238071"/>
    </source>
</evidence>
<dbReference type="OrthoDB" id="9772909at2"/>
<name>A0A2S6H2H9_9GAMM</name>
<sequence length="425" mass="47680">MRRPGKSFHPSLSNSSRYLGFILTLSVFWHDSLSAETLSLAQILNLLETHNPSLANAQARKESAQAALVTSKAYPNPELEIGGGSSTGIGQGALNGSNEQVYISQTLDLPFVREARSKVAEAGITSADEAGRHVWLTVRSQVRLAFYEILRRQAELQISKDNEQLLTQIRDKIKLKVEVGEAPRYEQVKSEAEALNAVKLRESAETRVDDAKSALRMMFGPALPHQYEAAGDLPAPPASLPSLESLREEVMNKQPVLQQFRAEIEKAEAKVKYEQNLRYPQPTLKAGAERDPGLEQWRVNIVVPLPLWNQRQGPIGEAAAELQQAEALATQQEFSVMRELENAYNRYRIAHRQVETFDAGLLREAETVLKVAESAYRLGERGIIDYLDAQRTYRTVRSDYMNARFDRQAALIDLDRLRATDLEDL</sequence>
<dbReference type="RefSeq" id="WP_104423882.1">
    <property type="nucleotide sequence ID" value="NZ_PTIY01000007.1"/>
</dbReference>
<protein>
    <submittedName>
        <fullName evidence="2">Cobalt-zinc-cadmium efflux system outer membrane protein</fullName>
    </submittedName>
</protein>